<name>A0A3N9UIX5_9BACI</name>
<keyword evidence="2" id="KW-1185">Reference proteome</keyword>
<evidence type="ECO:0000313" key="2">
    <source>
        <dbReference type="Proteomes" id="UP000274033"/>
    </source>
</evidence>
<organism evidence="1 2">
    <name type="scientific">Lysinibacillus composti</name>
    <dbReference type="NCBI Taxonomy" id="720633"/>
    <lineage>
        <taxon>Bacteria</taxon>
        <taxon>Bacillati</taxon>
        <taxon>Bacillota</taxon>
        <taxon>Bacilli</taxon>
        <taxon>Bacillales</taxon>
        <taxon>Bacillaceae</taxon>
        <taxon>Lysinibacillus</taxon>
    </lineage>
</organism>
<dbReference type="EMBL" id="RRCT01000002">
    <property type="protein sequence ID" value="RQW75947.1"/>
    <property type="molecule type" value="Genomic_DNA"/>
</dbReference>
<sequence length="89" mass="10477">MDHTKMVETWAIRFAQTGDDKHQELLQKSKRALNEMILVFEENNKKLREEYAKQFAALQEIADITENLGQFNPTYERIHNIARKGLEAE</sequence>
<reference evidence="1 2" key="1">
    <citation type="journal article" date="2013" name="J. Microbiol.">
        <title>Lysinibacillus chungkukjangi sp. nov., isolated from Chungkukjang, Korean fermented soybean food.</title>
        <authorList>
            <person name="Kim S.J."/>
            <person name="Jang Y.H."/>
            <person name="Hamada M."/>
            <person name="Ahn J.H."/>
            <person name="Weon H.Y."/>
            <person name="Suzuki K."/>
            <person name="Whang K.S."/>
            <person name="Kwon S.W."/>
        </authorList>
    </citation>
    <scope>NUCLEOTIDE SEQUENCE [LARGE SCALE GENOMIC DNA]</scope>
    <source>
        <strain evidence="1 2">MCCC 1A12701</strain>
    </source>
</reference>
<dbReference type="RefSeq" id="WP_124763198.1">
    <property type="nucleotide sequence ID" value="NZ_JAFBDY010000002.1"/>
</dbReference>
<comment type="caution">
    <text evidence="1">The sequence shown here is derived from an EMBL/GenBank/DDBJ whole genome shotgun (WGS) entry which is preliminary data.</text>
</comment>
<dbReference type="Proteomes" id="UP000274033">
    <property type="component" value="Unassembled WGS sequence"/>
</dbReference>
<evidence type="ECO:0000313" key="1">
    <source>
        <dbReference type="EMBL" id="RQW75947.1"/>
    </source>
</evidence>
<gene>
    <name evidence="1" type="ORF">EBB45_04840</name>
</gene>
<proteinExistence type="predicted"/>
<protein>
    <submittedName>
        <fullName evidence="1">Uncharacterized protein</fullName>
    </submittedName>
</protein>
<dbReference type="AlphaFoldDB" id="A0A3N9UIX5"/>
<accession>A0A3N9UIX5</accession>